<protein>
    <submittedName>
        <fullName evidence="2">Uncharacterized protein</fullName>
    </submittedName>
</protein>
<dbReference type="Proteomes" id="UP001286313">
    <property type="component" value="Unassembled WGS sequence"/>
</dbReference>
<feature type="region of interest" description="Disordered" evidence="1">
    <location>
        <begin position="58"/>
        <end position="80"/>
    </location>
</feature>
<dbReference type="EMBL" id="JAWQEG010000837">
    <property type="protein sequence ID" value="KAK3884892.1"/>
    <property type="molecule type" value="Genomic_DNA"/>
</dbReference>
<evidence type="ECO:0000313" key="2">
    <source>
        <dbReference type="EMBL" id="KAK3884892.1"/>
    </source>
</evidence>
<evidence type="ECO:0000313" key="3">
    <source>
        <dbReference type="Proteomes" id="UP001286313"/>
    </source>
</evidence>
<accession>A0AAE1G289</accession>
<feature type="region of interest" description="Disordered" evidence="1">
    <location>
        <begin position="262"/>
        <end position="282"/>
    </location>
</feature>
<feature type="compositionally biased region" description="Basic and acidic residues" evidence="1">
    <location>
        <begin position="155"/>
        <end position="165"/>
    </location>
</feature>
<keyword evidence="3" id="KW-1185">Reference proteome</keyword>
<dbReference type="AlphaFoldDB" id="A0AAE1G289"/>
<evidence type="ECO:0000256" key="1">
    <source>
        <dbReference type="SAM" id="MobiDB-lite"/>
    </source>
</evidence>
<dbReference type="InterPro" id="IPR036397">
    <property type="entry name" value="RNaseH_sf"/>
</dbReference>
<dbReference type="Gene3D" id="3.30.420.10">
    <property type="entry name" value="Ribonuclease H-like superfamily/Ribonuclease H"/>
    <property type="match status" value="1"/>
</dbReference>
<feature type="compositionally biased region" description="Polar residues" evidence="1">
    <location>
        <begin position="58"/>
        <end position="76"/>
    </location>
</feature>
<feature type="compositionally biased region" description="Basic and acidic residues" evidence="1">
    <location>
        <begin position="137"/>
        <end position="147"/>
    </location>
</feature>
<sequence length="323" mass="37271">MKQGQFLPSLFRLQLHWALRGNKSLVPTWMLAASVKGTEQNSSANKYTELLRAPGMQMSDNSLPSSKQWFGGSQKQGLRKPKAIKKEINEKLKESENWTEDLGKVLFSLRTRKRKATKFSAFELVYGRNPRLAIDNELSKKAKGKNEENEEEGKENEQKEEKMEEKESENESENSDEEEEKESQIKMDEMKEKMKHLEKVARNNIKEEQKVQKKYFDIRHAPSAFFKVGDIVLVQNSRKRTRQGSGMEPNFTGPYKITKIKRQTSAKVEPVDQDKNKPIRGTTHHKKIQPLLKLMLLEELNNMNFIVPIAALSLRIPPSKPSC</sequence>
<reference evidence="2" key="1">
    <citation type="submission" date="2023-10" db="EMBL/GenBank/DDBJ databases">
        <title>Genome assemblies of two species of porcelain crab, Petrolisthes cinctipes and Petrolisthes manimaculis (Anomura: Porcellanidae).</title>
        <authorList>
            <person name="Angst P."/>
        </authorList>
    </citation>
    <scope>NUCLEOTIDE SEQUENCE</scope>
    <source>
        <strain evidence="2">PB745_01</strain>
        <tissue evidence="2">Gill</tissue>
    </source>
</reference>
<name>A0AAE1G289_PETCI</name>
<comment type="caution">
    <text evidence="2">The sequence shown here is derived from an EMBL/GenBank/DDBJ whole genome shotgun (WGS) entry which is preliminary data.</text>
</comment>
<organism evidence="2 3">
    <name type="scientific">Petrolisthes cinctipes</name>
    <name type="common">Flat porcelain crab</name>
    <dbReference type="NCBI Taxonomy" id="88211"/>
    <lineage>
        <taxon>Eukaryota</taxon>
        <taxon>Metazoa</taxon>
        <taxon>Ecdysozoa</taxon>
        <taxon>Arthropoda</taxon>
        <taxon>Crustacea</taxon>
        <taxon>Multicrustacea</taxon>
        <taxon>Malacostraca</taxon>
        <taxon>Eumalacostraca</taxon>
        <taxon>Eucarida</taxon>
        <taxon>Decapoda</taxon>
        <taxon>Pleocyemata</taxon>
        <taxon>Anomura</taxon>
        <taxon>Galatheoidea</taxon>
        <taxon>Porcellanidae</taxon>
        <taxon>Petrolisthes</taxon>
    </lineage>
</organism>
<gene>
    <name evidence="2" type="ORF">Pcinc_010866</name>
</gene>
<proteinExistence type="predicted"/>
<feature type="region of interest" description="Disordered" evidence="1">
    <location>
        <begin position="137"/>
        <end position="184"/>
    </location>
</feature>
<feature type="compositionally biased region" description="Acidic residues" evidence="1">
    <location>
        <begin position="166"/>
        <end position="181"/>
    </location>
</feature>
<dbReference type="GO" id="GO:0003676">
    <property type="term" value="F:nucleic acid binding"/>
    <property type="evidence" value="ECO:0007669"/>
    <property type="project" value="InterPro"/>
</dbReference>